<evidence type="ECO:0000313" key="2">
    <source>
        <dbReference type="Proteomes" id="UP001153365"/>
    </source>
</evidence>
<keyword evidence="2" id="KW-1185">Reference proteome</keyword>
<dbReference type="AlphaFoldDB" id="A0AAV0B1M9"/>
<accession>A0AAV0B1M9</accession>
<protein>
    <submittedName>
        <fullName evidence="1">Uncharacterized protein</fullName>
    </submittedName>
</protein>
<proteinExistence type="predicted"/>
<dbReference type="EMBL" id="CALTRL010002914">
    <property type="protein sequence ID" value="CAH7677107.1"/>
    <property type="molecule type" value="Genomic_DNA"/>
</dbReference>
<comment type="caution">
    <text evidence="1">The sequence shown here is derived from an EMBL/GenBank/DDBJ whole genome shotgun (WGS) entry which is preliminary data.</text>
</comment>
<evidence type="ECO:0000313" key="1">
    <source>
        <dbReference type="EMBL" id="CAH7677107.1"/>
    </source>
</evidence>
<sequence length="227" mass="25351">MTQIHVPMASTSTGQNSPPSSYFIKHVGMDDGLGRLNSPYVAQHQTNNAKQWPSSLKIPTWRNDLIPGHDRLQMEMIIQKGNGIRINWSSDLSHLQQTFQLSSNPLRMHNSSSSSSSSSSSTSAYSSIESWSFDPSLIIPDGPLTLLQSDNKSKTEDSSVSSSIQSALFSSNVLANQVSHLVNRAKSSEIIFRPRTDDSEHDLHQLGCFESDYETEDEDWETTWFLE</sequence>
<gene>
    <name evidence="1" type="ORF">PPACK8108_LOCUS12239</name>
</gene>
<reference evidence="1" key="1">
    <citation type="submission" date="2022-06" db="EMBL/GenBank/DDBJ databases">
        <authorList>
            <consortium name="SYNGENTA / RWTH Aachen University"/>
        </authorList>
    </citation>
    <scope>NUCLEOTIDE SEQUENCE</scope>
</reference>
<dbReference type="Proteomes" id="UP001153365">
    <property type="component" value="Unassembled WGS sequence"/>
</dbReference>
<name>A0AAV0B1M9_PHAPC</name>
<organism evidence="1 2">
    <name type="scientific">Phakopsora pachyrhizi</name>
    <name type="common">Asian soybean rust disease fungus</name>
    <dbReference type="NCBI Taxonomy" id="170000"/>
    <lineage>
        <taxon>Eukaryota</taxon>
        <taxon>Fungi</taxon>
        <taxon>Dikarya</taxon>
        <taxon>Basidiomycota</taxon>
        <taxon>Pucciniomycotina</taxon>
        <taxon>Pucciniomycetes</taxon>
        <taxon>Pucciniales</taxon>
        <taxon>Phakopsoraceae</taxon>
        <taxon>Phakopsora</taxon>
    </lineage>
</organism>